<dbReference type="Gene3D" id="3.40.630.30">
    <property type="match status" value="1"/>
</dbReference>
<feature type="domain" description="N-acetyltransferase" evidence="1">
    <location>
        <begin position="82"/>
        <end position="264"/>
    </location>
</feature>
<gene>
    <name evidence="2" type="ORF">OSTQU699_LOCUS5603</name>
</gene>
<keyword evidence="3" id="KW-1185">Reference proteome</keyword>
<dbReference type="PANTHER" id="PTHR47426">
    <property type="entry name" value="ACYL-COA N-ACYLTRANSFERASES (NAT) SUPERFAMILY PROTEIN"/>
    <property type="match status" value="1"/>
</dbReference>
<dbReference type="SUPFAM" id="SSF55729">
    <property type="entry name" value="Acyl-CoA N-acyltransferases (Nat)"/>
    <property type="match status" value="1"/>
</dbReference>
<dbReference type="AlphaFoldDB" id="A0A8S1J3C2"/>
<dbReference type="InterPro" id="IPR000182">
    <property type="entry name" value="GNAT_dom"/>
</dbReference>
<dbReference type="Proteomes" id="UP000708148">
    <property type="component" value="Unassembled WGS sequence"/>
</dbReference>
<accession>A0A8S1J3C2</accession>
<reference evidence="2" key="1">
    <citation type="submission" date="2020-12" db="EMBL/GenBank/DDBJ databases">
        <authorList>
            <person name="Iha C."/>
        </authorList>
    </citation>
    <scope>NUCLEOTIDE SEQUENCE</scope>
</reference>
<dbReference type="EMBL" id="CAJHUC010001204">
    <property type="protein sequence ID" value="CAD7700244.1"/>
    <property type="molecule type" value="Genomic_DNA"/>
</dbReference>
<organism evidence="2 3">
    <name type="scientific">Ostreobium quekettii</name>
    <dbReference type="NCBI Taxonomy" id="121088"/>
    <lineage>
        <taxon>Eukaryota</taxon>
        <taxon>Viridiplantae</taxon>
        <taxon>Chlorophyta</taxon>
        <taxon>core chlorophytes</taxon>
        <taxon>Ulvophyceae</taxon>
        <taxon>TCBD clade</taxon>
        <taxon>Bryopsidales</taxon>
        <taxon>Ostreobineae</taxon>
        <taxon>Ostreobiaceae</taxon>
        <taxon>Ostreobium</taxon>
    </lineage>
</organism>
<evidence type="ECO:0000313" key="3">
    <source>
        <dbReference type="Proteomes" id="UP000708148"/>
    </source>
</evidence>
<evidence type="ECO:0000259" key="1">
    <source>
        <dbReference type="PROSITE" id="PS51186"/>
    </source>
</evidence>
<dbReference type="PROSITE" id="PS51186">
    <property type="entry name" value="GNAT"/>
    <property type="match status" value="1"/>
</dbReference>
<dbReference type="Pfam" id="PF00583">
    <property type="entry name" value="Acetyltransf_1"/>
    <property type="match status" value="1"/>
</dbReference>
<evidence type="ECO:0000313" key="2">
    <source>
        <dbReference type="EMBL" id="CAD7700244.1"/>
    </source>
</evidence>
<name>A0A8S1J3C2_9CHLO</name>
<dbReference type="GO" id="GO:0016747">
    <property type="term" value="F:acyltransferase activity, transferring groups other than amino-acyl groups"/>
    <property type="evidence" value="ECO:0007669"/>
    <property type="project" value="InterPro"/>
</dbReference>
<sequence>MAVSQSVGRGPAFPGSIEVPADFNLATHWRHCSRPGRQRCDGTHHRLGCPFGVPRDRRIGAVAREAAPPGEGVAPSADPVGVVVRNARGVEDYRQLARLRAEAYYEETRSRFVQSFKTKFARQEAESLTSRTTTKPTGYPGTVCLVATDGDASVVGGLDVRLPRTLSGDHPEGVPTEDGSGCFVVNVVVDENRRGQGIGGELMRAAVSMATDWGATNAYTHVDATNTAALNLYSKYGFKEVSCVDALDSTATLGKTLLLKRPMQQVA</sequence>
<comment type="caution">
    <text evidence="2">The sequence shown here is derived from an EMBL/GenBank/DDBJ whole genome shotgun (WGS) entry which is preliminary data.</text>
</comment>
<dbReference type="PANTHER" id="PTHR47426:SF3">
    <property type="entry name" value="GCN5-RELATED N-ACETYLTRANSFERASE 6, CHLOROPLASTIC"/>
    <property type="match status" value="1"/>
</dbReference>
<protein>
    <recommendedName>
        <fullName evidence="1">N-acetyltransferase domain-containing protein</fullName>
    </recommendedName>
</protein>
<dbReference type="CDD" id="cd04301">
    <property type="entry name" value="NAT_SF"/>
    <property type="match status" value="1"/>
</dbReference>
<dbReference type="InterPro" id="IPR016181">
    <property type="entry name" value="Acyl_CoA_acyltransferase"/>
</dbReference>
<dbReference type="OrthoDB" id="41532at2759"/>
<proteinExistence type="predicted"/>